<protein>
    <submittedName>
        <fullName evidence="1">Uncharacterized protein</fullName>
    </submittedName>
</protein>
<comment type="caution">
    <text evidence="1">The sequence shown here is derived from an EMBL/GenBank/DDBJ whole genome shotgun (WGS) entry which is preliminary data.</text>
</comment>
<evidence type="ECO:0000313" key="1">
    <source>
        <dbReference type="EMBL" id="SOJ56974.1"/>
    </source>
</evidence>
<reference evidence="1 2" key="1">
    <citation type="submission" date="2017-10" db="EMBL/GenBank/DDBJ databases">
        <authorList>
            <consortium name="Urmite Genomes"/>
        </authorList>
    </citation>
    <scope>NUCLEOTIDE SEQUENCE [LARGE SCALE GENOMIC DNA]</scope>
    <source>
        <strain evidence="1 2">FB-527</strain>
    </source>
</reference>
<dbReference type="Proteomes" id="UP000554965">
    <property type="component" value="Unassembled WGS sequence"/>
</dbReference>
<dbReference type="EMBL" id="OCTY01000002">
    <property type="protein sequence ID" value="SOJ56974.1"/>
    <property type="molecule type" value="Genomic_DNA"/>
</dbReference>
<evidence type="ECO:0000313" key="2">
    <source>
        <dbReference type="Proteomes" id="UP000554965"/>
    </source>
</evidence>
<dbReference type="AlphaFoldDB" id="A0A7Z7NBN8"/>
<dbReference type="RefSeq" id="WP_186244493.1">
    <property type="nucleotide sequence ID" value="NZ_OCTY01000002.1"/>
</dbReference>
<proteinExistence type="predicted"/>
<organism evidence="1 2">
    <name type="scientific">Mycobacterium simulans</name>
    <dbReference type="NCBI Taxonomy" id="627089"/>
    <lineage>
        <taxon>Bacteria</taxon>
        <taxon>Bacillati</taxon>
        <taxon>Actinomycetota</taxon>
        <taxon>Actinomycetes</taxon>
        <taxon>Mycobacteriales</taxon>
        <taxon>Mycobacteriaceae</taxon>
        <taxon>Mycobacterium</taxon>
    </lineage>
</organism>
<sequence>MATEGELKRWGQVLDQIVIPYDAKHSGVRMLVESGKALPNTQPWRVIGLAVIDPLVDAWEANPPTEGSQLWDWIEPAYSAARAMDRTSSDAGPVGDYMTLVREARDMVQQAKPEEITVDRVLKDLELDFKLAVLAARLGHNGIMQLIDTRIRASGRAATRDEPPGKRYIDLLTGQPADGPSYRTMSFSEIRAMADPGVITVEEAVAGDEHADQAPILKFFAAQWVTYMITQWDELYRPLLADLHGCTEDDIESELFLDLNTIRQAYVHNRGRATSKVVKKNRRLRWFTRGEEMIPKPADYDQLLQELEHELVVLAQPPTQAKPKLSKVNASIPTELVKRFEQAATVGGLGVAAALEDALTQWIERNS</sequence>
<accession>A0A7Z7NBN8</accession>
<gene>
    <name evidence="1" type="ORF">MSIMFB_04452</name>
</gene>
<keyword evidence="2" id="KW-1185">Reference proteome</keyword>
<name>A0A7Z7NBN8_9MYCO</name>